<dbReference type="GeneID" id="136817905"/>
<dbReference type="InterPro" id="IPR036259">
    <property type="entry name" value="MFS_trans_sf"/>
</dbReference>
<feature type="transmembrane region" description="Helical" evidence="8">
    <location>
        <begin position="296"/>
        <end position="317"/>
    </location>
</feature>
<dbReference type="Pfam" id="PF07690">
    <property type="entry name" value="MFS_1"/>
    <property type="match status" value="1"/>
</dbReference>
<proteinExistence type="inferred from homology"/>
<feature type="transmembrane region" description="Helical" evidence="8">
    <location>
        <begin position="272"/>
        <end position="289"/>
    </location>
</feature>
<dbReference type="RefSeq" id="XP_066930343.1">
    <property type="nucleotide sequence ID" value="XM_067074242.1"/>
</dbReference>
<keyword evidence="11" id="KW-1185">Reference proteome</keyword>
<organism evidence="10 11">
    <name type="scientific">Clytia hemisphaerica</name>
    <dbReference type="NCBI Taxonomy" id="252671"/>
    <lineage>
        <taxon>Eukaryota</taxon>
        <taxon>Metazoa</taxon>
        <taxon>Cnidaria</taxon>
        <taxon>Hydrozoa</taxon>
        <taxon>Hydroidolina</taxon>
        <taxon>Leptothecata</taxon>
        <taxon>Obeliida</taxon>
        <taxon>Clytiidae</taxon>
        <taxon>Clytia</taxon>
    </lineage>
</organism>
<dbReference type="PROSITE" id="PS50850">
    <property type="entry name" value="MFS"/>
    <property type="match status" value="1"/>
</dbReference>
<dbReference type="EnsemblMetazoa" id="CLYHEMT018677.1">
    <property type="protein sequence ID" value="CLYHEMP018677.1"/>
    <property type="gene ID" value="CLYHEMG018677"/>
</dbReference>
<feature type="transmembrane region" description="Helical" evidence="8">
    <location>
        <begin position="365"/>
        <end position="388"/>
    </location>
</feature>
<evidence type="ECO:0000256" key="6">
    <source>
        <dbReference type="ARBA" id="ARBA00022989"/>
    </source>
</evidence>
<evidence type="ECO:0000256" key="4">
    <source>
        <dbReference type="ARBA" id="ARBA00022597"/>
    </source>
</evidence>
<evidence type="ECO:0000259" key="9">
    <source>
        <dbReference type="PROSITE" id="PS50850"/>
    </source>
</evidence>
<comment type="similarity">
    <text evidence="2">Belongs to the major facilitator superfamily. Organophosphate:Pi antiporter (OPA) (TC 2.A.1.4) family.</text>
</comment>
<keyword evidence="6 8" id="KW-1133">Transmembrane helix</keyword>
<dbReference type="SUPFAM" id="SSF103473">
    <property type="entry name" value="MFS general substrate transporter"/>
    <property type="match status" value="1"/>
</dbReference>
<keyword evidence="5 8" id="KW-0812">Transmembrane</keyword>
<sequence length="415" mass="45821">MLPCSSKRQILTYVLTWTIYASAYLLRKPLGVIKTDLISIYNLSPQVLGWLDSCYLLPYAFFSIIYGNLGDKYGNRKILTCCLICMGLSMISFGYWSSPMAFGILLFINGSAQANLWSNCVKSLSDWYEPEKRATIFGIWGTCIFAGGIMGTTLAVQLQKAFPGEIKMVFVVPSIWVIILAVVVYIFLRSPTEVRVPVVQTDKESLLPVAEQTLPTQRNLNILETWRLRMVPELCWTMFGMKLVRYCLYMWLPMYLNQNLNYSKAEAGMFSTLYEIGGVVGSASIGLFIDKVMRGNTYMGVFVLLTLSTSALCLFQLTSQCGMVMNAIFLFLAGAGSSGPDAVISGSLAVEIGTRENAQSAVSGLINGFGSLGAILEGPFIAMVLTYFGWSGTFYVMVLLTFLSAISIARPAFQK</sequence>
<dbReference type="InterPro" id="IPR000849">
    <property type="entry name" value="Sugar_P_transporter"/>
</dbReference>
<feature type="transmembrane region" description="Helical" evidence="8">
    <location>
        <begin position="10"/>
        <end position="27"/>
    </location>
</feature>
<evidence type="ECO:0000256" key="7">
    <source>
        <dbReference type="ARBA" id="ARBA00023136"/>
    </source>
</evidence>
<dbReference type="GO" id="GO:0022857">
    <property type="term" value="F:transmembrane transporter activity"/>
    <property type="evidence" value="ECO:0007669"/>
    <property type="project" value="InterPro"/>
</dbReference>
<feature type="transmembrane region" description="Helical" evidence="8">
    <location>
        <begin position="134"/>
        <end position="156"/>
    </location>
</feature>
<dbReference type="Gene3D" id="1.20.1250.20">
    <property type="entry name" value="MFS general substrate transporter like domains"/>
    <property type="match status" value="2"/>
</dbReference>
<dbReference type="OrthoDB" id="3639251at2759"/>
<accession>A0A7M5X6C5</accession>
<feature type="transmembrane region" description="Helical" evidence="8">
    <location>
        <begin position="394"/>
        <end position="413"/>
    </location>
</feature>
<evidence type="ECO:0000256" key="8">
    <source>
        <dbReference type="SAM" id="Phobius"/>
    </source>
</evidence>
<evidence type="ECO:0000256" key="5">
    <source>
        <dbReference type="ARBA" id="ARBA00022692"/>
    </source>
</evidence>
<feature type="transmembrane region" description="Helical" evidence="8">
    <location>
        <begin position="323"/>
        <end position="344"/>
    </location>
</feature>
<keyword evidence="4" id="KW-0762">Sugar transport</keyword>
<evidence type="ECO:0000256" key="2">
    <source>
        <dbReference type="ARBA" id="ARBA00009598"/>
    </source>
</evidence>
<dbReference type="PIRSF" id="PIRSF002808">
    <property type="entry name" value="Hexose_phosphate_transp"/>
    <property type="match status" value="1"/>
</dbReference>
<dbReference type="RefSeq" id="XP_066930351.1">
    <property type="nucleotide sequence ID" value="XM_067074250.1"/>
</dbReference>
<feature type="transmembrane region" description="Helical" evidence="8">
    <location>
        <begin position="168"/>
        <end position="188"/>
    </location>
</feature>
<feature type="transmembrane region" description="Helical" evidence="8">
    <location>
        <begin position="47"/>
        <end position="66"/>
    </location>
</feature>
<protein>
    <recommendedName>
        <fullName evidence="9">Major facilitator superfamily (MFS) profile domain-containing protein</fullName>
    </recommendedName>
</protein>
<dbReference type="PANTHER" id="PTHR43184">
    <property type="entry name" value="MAJOR FACILITATOR SUPERFAMILY TRANSPORTER 16, ISOFORM B"/>
    <property type="match status" value="1"/>
</dbReference>
<keyword evidence="7 8" id="KW-0472">Membrane</keyword>
<feature type="domain" description="Major facilitator superfamily (MFS) profile" evidence="9">
    <location>
        <begin position="1"/>
        <end position="415"/>
    </location>
</feature>
<evidence type="ECO:0000313" key="10">
    <source>
        <dbReference type="EnsemblMetazoa" id="CLYHEMP018677.2"/>
    </source>
</evidence>
<dbReference type="EnsemblMetazoa" id="CLYHEMT018677.2">
    <property type="protein sequence ID" value="CLYHEMP018677.2"/>
    <property type="gene ID" value="CLYHEMG018677"/>
</dbReference>
<evidence type="ECO:0000256" key="3">
    <source>
        <dbReference type="ARBA" id="ARBA00022448"/>
    </source>
</evidence>
<dbReference type="GO" id="GO:0016020">
    <property type="term" value="C:membrane"/>
    <property type="evidence" value="ECO:0007669"/>
    <property type="project" value="UniProtKB-SubCell"/>
</dbReference>
<keyword evidence="3" id="KW-0813">Transport</keyword>
<dbReference type="InterPro" id="IPR020846">
    <property type="entry name" value="MFS_dom"/>
</dbReference>
<dbReference type="PANTHER" id="PTHR43184:SF30">
    <property type="entry name" value="MFS DOMAIN-CONTAINING PROTEIN"/>
    <property type="match status" value="1"/>
</dbReference>
<dbReference type="AlphaFoldDB" id="A0A7M5X6C5"/>
<dbReference type="RefSeq" id="XP_066930359.1">
    <property type="nucleotide sequence ID" value="XM_067074258.1"/>
</dbReference>
<evidence type="ECO:0000256" key="1">
    <source>
        <dbReference type="ARBA" id="ARBA00004141"/>
    </source>
</evidence>
<comment type="subcellular location">
    <subcellularLocation>
        <location evidence="1">Membrane</location>
        <topology evidence="1">Multi-pass membrane protein</topology>
    </subcellularLocation>
</comment>
<dbReference type="InterPro" id="IPR011701">
    <property type="entry name" value="MFS"/>
</dbReference>
<name>A0A7M5X6C5_9CNID</name>
<evidence type="ECO:0000313" key="11">
    <source>
        <dbReference type="Proteomes" id="UP000594262"/>
    </source>
</evidence>
<dbReference type="Proteomes" id="UP000594262">
    <property type="component" value="Unplaced"/>
</dbReference>
<feature type="transmembrane region" description="Helical" evidence="8">
    <location>
        <begin position="78"/>
        <end position="96"/>
    </location>
</feature>
<reference evidence="10" key="1">
    <citation type="submission" date="2021-01" db="UniProtKB">
        <authorList>
            <consortium name="EnsemblMetazoa"/>
        </authorList>
    </citation>
    <scope>IDENTIFICATION</scope>
</reference>